<accession>A0ABV5Y4R0</accession>
<evidence type="ECO:0000313" key="3">
    <source>
        <dbReference type="Proteomes" id="UP001589702"/>
    </source>
</evidence>
<keyword evidence="3" id="KW-1185">Reference proteome</keyword>
<dbReference type="EMBL" id="JBHMBC010000039">
    <property type="protein sequence ID" value="MFB9821987.1"/>
    <property type="molecule type" value="Genomic_DNA"/>
</dbReference>
<dbReference type="Proteomes" id="UP001589702">
    <property type="component" value="Unassembled WGS sequence"/>
</dbReference>
<dbReference type="Gene3D" id="3.60.15.10">
    <property type="entry name" value="Ribonuclease Z/Hydroxyacylglutathione hydrolase-like"/>
    <property type="match status" value="1"/>
</dbReference>
<reference evidence="2 3" key="1">
    <citation type="submission" date="2024-09" db="EMBL/GenBank/DDBJ databases">
        <authorList>
            <person name="Sun Q."/>
            <person name="Mori K."/>
        </authorList>
    </citation>
    <scope>NUCLEOTIDE SEQUENCE [LARGE SCALE GENOMIC DNA]</scope>
    <source>
        <strain evidence="2 3">JCM 1334</strain>
    </source>
</reference>
<dbReference type="PANTHER" id="PTHR42951">
    <property type="entry name" value="METALLO-BETA-LACTAMASE DOMAIN-CONTAINING"/>
    <property type="match status" value="1"/>
</dbReference>
<dbReference type="SUPFAM" id="SSF56281">
    <property type="entry name" value="Metallo-hydrolase/oxidoreductase"/>
    <property type="match status" value="1"/>
</dbReference>
<gene>
    <name evidence="2" type="ORF">ACFFP1_21155</name>
</gene>
<evidence type="ECO:0000313" key="2">
    <source>
        <dbReference type="EMBL" id="MFB9821987.1"/>
    </source>
</evidence>
<proteinExistence type="predicted"/>
<dbReference type="Pfam" id="PF00753">
    <property type="entry name" value="Lactamase_B"/>
    <property type="match status" value="1"/>
</dbReference>
<comment type="caution">
    <text evidence="2">The sequence shown here is derived from an EMBL/GenBank/DDBJ whole genome shotgun (WGS) entry which is preliminary data.</text>
</comment>
<feature type="domain" description="Metallo-beta-lactamase" evidence="1">
    <location>
        <begin position="34"/>
        <end position="221"/>
    </location>
</feature>
<dbReference type="SMART" id="SM00849">
    <property type="entry name" value="Lactamase_B"/>
    <property type="match status" value="1"/>
</dbReference>
<dbReference type="RefSeq" id="WP_234750278.1">
    <property type="nucleotide sequence ID" value="NZ_BAAAWN010000001.1"/>
</dbReference>
<evidence type="ECO:0000259" key="1">
    <source>
        <dbReference type="SMART" id="SM00849"/>
    </source>
</evidence>
<name>A0ABV5Y4R0_ARTRM</name>
<protein>
    <submittedName>
        <fullName evidence="2">MBL fold metallo-hydrolase</fullName>
    </submittedName>
</protein>
<sequence length="285" mass="30996">MSTSPLSIDVYVSPMRPYECPDQLGEGEVATWAPMSCTLISGATEGILIDAMLTFGNANEIAAWAKGFGKNITGIYITHGHSDHWLGLARLLEHFPEARGYAAPEVAGRAAWEVEFNKATKYWTSRFPGELPEPPVVPEVLENDEILVDGQVVKVIHVGQGDVEGSTIFHVPSSEAVICGDVVYNNVHMMMYEADEAKREAWIASIDAVAALNPKIVVAGHKSVGAPDLPRNLSASQQYLRDFTAVANRGGTVDDLVHGMLDLHGERDQPHTLWISARAEVARRA</sequence>
<dbReference type="PANTHER" id="PTHR42951:SF14">
    <property type="entry name" value="METALLO-BETA-LACTAMASE SUPERFAMILY PROTEIN"/>
    <property type="match status" value="1"/>
</dbReference>
<dbReference type="CDD" id="cd07739">
    <property type="entry name" value="metallo-hydrolase-like_MBL-fold"/>
    <property type="match status" value="1"/>
</dbReference>
<organism evidence="2 3">
    <name type="scientific">Arthrobacter ramosus</name>
    <dbReference type="NCBI Taxonomy" id="1672"/>
    <lineage>
        <taxon>Bacteria</taxon>
        <taxon>Bacillati</taxon>
        <taxon>Actinomycetota</taxon>
        <taxon>Actinomycetes</taxon>
        <taxon>Micrococcales</taxon>
        <taxon>Micrococcaceae</taxon>
        <taxon>Arthrobacter</taxon>
    </lineage>
</organism>
<dbReference type="InterPro" id="IPR050855">
    <property type="entry name" value="NDM-1-like"/>
</dbReference>
<dbReference type="InterPro" id="IPR036866">
    <property type="entry name" value="RibonucZ/Hydroxyglut_hydro"/>
</dbReference>
<dbReference type="InterPro" id="IPR001279">
    <property type="entry name" value="Metallo-B-lactamas"/>
</dbReference>